<sequence>MYPSNSFERRAKPTPQLLRIQAEYTAEFNKLTNSQELKDTIIEPAIKFWQSALTVRRPMSKNFYIQRQVNQLFCTDDSYYTYSENDTIFCQEHPCQTTIKCGHVDIPDKYTSECYELHNGKLDQVFPKGSGISPNDFILIIDSSNSGACDETTLAHAASCYLDPENDRPVLGYMNYCPGKTSLEYPENRRLWGTTKHEMTHALGFTSLNYAFMRKKNGDPRTPRNPLTRKPYTKVGYIYQPSTGTVNVFKRNWKSSAGNFTKTATVIVTPKVKLLSQQHFGCKELEGGELEDEGFTERMGSHWESRLFSGETMVSSSDLNSLTSPITLAYFEDSGWYNVNYEVAEKWNFGKGLGCDFVRKSCYEYADIQKSMQKDISPYCNDPGNVICTDLYSYGSCSIGIYPEQLPRMYQFFGNDSFAAENASYYGGTDPYKNKCPTYQYSSGIGKYKVNSYCNHQENNENAKNFENTFIQSYGENGICISHGNVWTYENKTHITRIGTNIKGTCHTYECKSNTLYVNFDGHKVKCPTDGEVVKSNFSISDKLYKISIICPNPQTLCKTNEESS</sequence>
<organism evidence="11 12">
    <name type="scientific">Trichobilharzia regenti</name>
    <name type="common">Nasal bird schistosome</name>
    <dbReference type="NCBI Taxonomy" id="157069"/>
    <lineage>
        <taxon>Eukaryota</taxon>
        <taxon>Metazoa</taxon>
        <taxon>Spiralia</taxon>
        <taxon>Lophotrochozoa</taxon>
        <taxon>Platyhelminthes</taxon>
        <taxon>Trematoda</taxon>
        <taxon>Digenea</taxon>
        <taxon>Strigeidida</taxon>
        <taxon>Schistosomatoidea</taxon>
        <taxon>Schistosomatidae</taxon>
        <taxon>Trichobilharzia</taxon>
    </lineage>
</organism>
<dbReference type="AlphaFoldDB" id="A0AA85KJ00"/>
<evidence type="ECO:0000256" key="8">
    <source>
        <dbReference type="PIRSR" id="PIRSR601577-1"/>
    </source>
</evidence>
<dbReference type="Proteomes" id="UP000050795">
    <property type="component" value="Unassembled WGS sequence"/>
</dbReference>
<keyword evidence="5 9" id="KW-0862">Zinc</keyword>
<name>A0AA85KJ00_TRIRE</name>
<evidence type="ECO:0000256" key="1">
    <source>
        <dbReference type="ARBA" id="ARBA00005860"/>
    </source>
</evidence>
<protein>
    <recommendedName>
        <fullName evidence="7 10">Leishmanolysin-like peptidase</fullName>
        <ecNumber evidence="10">3.4.24.-</ecNumber>
    </recommendedName>
</protein>
<keyword evidence="4 10" id="KW-0378">Hydrolase</keyword>
<evidence type="ECO:0000313" key="11">
    <source>
        <dbReference type="Proteomes" id="UP000050795"/>
    </source>
</evidence>
<evidence type="ECO:0000256" key="6">
    <source>
        <dbReference type="ARBA" id="ARBA00023049"/>
    </source>
</evidence>
<feature type="binding site" evidence="9">
    <location>
        <position position="197"/>
    </location>
    <ligand>
        <name>Zn(2+)</name>
        <dbReference type="ChEBI" id="CHEBI:29105"/>
        <note>catalytic</note>
    </ligand>
</feature>
<dbReference type="GO" id="GO:0004222">
    <property type="term" value="F:metalloendopeptidase activity"/>
    <property type="evidence" value="ECO:0007669"/>
    <property type="project" value="UniProtKB-UniRule"/>
</dbReference>
<dbReference type="Gene3D" id="3.90.132.10">
    <property type="entry name" value="Leishmanolysin , domain 2"/>
    <property type="match status" value="1"/>
</dbReference>
<dbReference type="PANTHER" id="PTHR10942">
    <property type="entry name" value="LEISHMANOLYSIN-LIKE PEPTIDASE"/>
    <property type="match status" value="1"/>
</dbReference>
<keyword evidence="11" id="KW-1185">Reference proteome</keyword>
<keyword evidence="6 9" id="KW-0482">Metalloprotease</keyword>
<comment type="cofactor">
    <cofactor evidence="9 10">
        <name>Zn(2+)</name>
        <dbReference type="ChEBI" id="CHEBI:29105"/>
    </cofactor>
    <text evidence="9 10">Binds 1 zinc ion per subunit.</text>
</comment>
<dbReference type="GO" id="GO:0007155">
    <property type="term" value="P:cell adhesion"/>
    <property type="evidence" value="ECO:0007669"/>
    <property type="project" value="InterPro"/>
</dbReference>
<dbReference type="InterPro" id="IPR001577">
    <property type="entry name" value="Peptidase_M8"/>
</dbReference>
<feature type="binding site" evidence="9">
    <location>
        <position position="302"/>
    </location>
    <ligand>
        <name>Zn(2+)</name>
        <dbReference type="ChEBI" id="CHEBI:29105"/>
        <note>catalytic</note>
    </ligand>
</feature>
<dbReference type="PANTHER" id="PTHR10942:SF0">
    <property type="entry name" value="LEISHMANOLYSIN-LIKE PEPTIDASE"/>
    <property type="match status" value="1"/>
</dbReference>
<reference evidence="11" key="1">
    <citation type="submission" date="2022-06" db="EMBL/GenBank/DDBJ databases">
        <authorList>
            <person name="Berger JAMES D."/>
            <person name="Berger JAMES D."/>
        </authorList>
    </citation>
    <scope>NUCLEOTIDE SEQUENCE [LARGE SCALE GENOMIC DNA]</scope>
</reference>
<dbReference type="Pfam" id="PF01457">
    <property type="entry name" value="Peptidase_M8"/>
    <property type="match status" value="1"/>
</dbReference>
<keyword evidence="3 9" id="KW-0479">Metal-binding</keyword>
<dbReference type="WBParaSite" id="TREG1_97490.1">
    <property type="protein sequence ID" value="TREG1_97490.1"/>
    <property type="gene ID" value="TREG1_97490"/>
</dbReference>
<feature type="active site" evidence="8">
    <location>
        <position position="198"/>
    </location>
</feature>
<dbReference type="GO" id="GO:0016020">
    <property type="term" value="C:membrane"/>
    <property type="evidence" value="ECO:0007669"/>
    <property type="project" value="InterPro"/>
</dbReference>
<dbReference type="FunFam" id="3.90.132.10:FF:000001">
    <property type="entry name" value="leishmanolysin-like peptidase isoform X2"/>
    <property type="match status" value="1"/>
</dbReference>
<reference evidence="12" key="2">
    <citation type="submission" date="2023-11" db="UniProtKB">
        <authorList>
            <consortium name="WormBaseParasite"/>
        </authorList>
    </citation>
    <scope>IDENTIFICATION</scope>
</reference>
<comment type="similarity">
    <text evidence="1 10">Belongs to the peptidase M8 family.</text>
</comment>
<keyword evidence="2 10" id="KW-0645">Protease</keyword>
<evidence type="ECO:0000256" key="7">
    <source>
        <dbReference type="ARBA" id="ARBA00039717"/>
    </source>
</evidence>
<dbReference type="Gene3D" id="3.10.170.20">
    <property type="match status" value="1"/>
</dbReference>
<dbReference type="SUPFAM" id="SSF55486">
    <property type="entry name" value="Metalloproteases ('zincins'), catalytic domain"/>
    <property type="match status" value="1"/>
</dbReference>
<evidence type="ECO:0000313" key="12">
    <source>
        <dbReference type="WBParaSite" id="TREG1_97490.1"/>
    </source>
</evidence>
<evidence type="ECO:0000256" key="4">
    <source>
        <dbReference type="ARBA" id="ARBA00022801"/>
    </source>
</evidence>
<evidence type="ECO:0000256" key="9">
    <source>
        <dbReference type="PIRSR" id="PIRSR601577-2"/>
    </source>
</evidence>
<dbReference type="GO" id="GO:0046872">
    <property type="term" value="F:metal ion binding"/>
    <property type="evidence" value="ECO:0007669"/>
    <property type="project" value="UniProtKB-KW"/>
</dbReference>
<evidence type="ECO:0000256" key="10">
    <source>
        <dbReference type="RuleBase" id="RU366077"/>
    </source>
</evidence>
<accession>A0AA85KJ00</accession>
<evidence type="ECO:0000256" key="5">
    <source>
        <dbReference type="ARBA" id="ARBA00022833"/>
    </source>
</evidence>
<dbReference type="EC" id="3.4.24.-" evidence="10"/>
<dbReference type="GO" id="GO:0005737">
    <property type="term" value="C:cytoplasm"/>
    <property type="evidence" value="ECO:0007669"/>
    <property type="project" value="TreeGrafter"/>
</dbReference>
<evidence type="ECO:0000256" key="3">
    <source>
        <dbReference type="ARBA" id="ARBA00022723"/>
    </source>
</evidence>
<dbReference type="GO" id="GO:0006508">
    <property type="term" value="P:proteolysis"/>
    <property type="evidence" value="ECO:0007669"/>
    <property type="project" value="UniProtKB-KW"/>
</dbReference>
<feature type="binding site" evidence="9">
    <location>
        <position position="201"/>
    </location>
    <ligand>
        <name>Zn(2+)</name>
        <dbReference type="ChEBI" id="CHEBI:29105"/>
        <note>catalytic</note>
    </ligand>
</feature>
<proteinExistence type="inferred from homology"/>
<evidence type="ECO:0000256" key="2">
    <source>
        <dbReference type="ARBA" id="ARBA00022670"/>
    </source>
</evidence>